<evidence type="ECO:0000259" key="2">
    <source>
        <dbReference type="Pfam" id="PF04773"/>
    </source>
</evidence>
<dbReference type="Proteomes" id="UP000435036">
    <property type="component" value="Unassembled WGS sequence"/>
</dbReference>
<dbReference type="RefSeq" id="WP_160367883.1">
    <property type="nucleotide sequence ID" value="NZ_WSQA01000003.1"/>
</dbReference>
<evidence type="ECO:0000313" key="4">
    <source>
        <dbReference type="EMBL" id="MVZ61233.1"/>
    </source>
</evidence>
<name>A0A6N8KUT5_9SPHI</name>
<evidence type="ECO:0000259" key="3">
    <source>
        <dbReference type="Pfam" id="PF16344"/>
    </source>
</evidence>
<dbReference type="Gene3D" id="2.60.120.1440">
    <property type="match status" value="1"/>
</dbReference>
<feature type="domain" description="FecR protein" evidence="2">
    <location>
        <begin position="129"/>
        <end position="223"/>
    </location>
</feature>
<gene>
    <name evidence="4" type="ORF">GQF63_04290</name>
</gene>
<accession>A0A6N8KUT5</accession>
<protein>
    <submittedName>
        <fullName evidence="4">DUF4974 domain-containing protein</fullName>
    </submittedName>
</protein>
<dbReference type="GO" id="GO:0016989">
    <property type="term" value="F:sigma factor antagonist activity"/>
    <property type="evidence" value="ECO:0007669"/>
    <property type="project" value="TreeGrafter"/>
</dbReference>
<keyword evidence="1" id="KW-1133">Transmembrane helix</keyword>
<keyword evidence="1" id="KW-0472">Membrane</keyword>
<evidence type="ECO:0000256" key="1">
    <source>
        <dbReference type="SAM" id="Phobius"/>
    </source>
</evidence>
<dbReference type="PIRSF" id="PIRSF018266">
    <property type="entry name" value="FecR"/>
    <property type="match status" value="1"/>
</dbReference>
<dbReference type="Gene3D" id="3.55.50.30">
    <property type="match status" value="1"/>
</dbReference>
<sequence>MRDNPIKEVEDFLIDPTFQQYCGKENELSMRYWQRYIQAHPEQSETIAQAKELYHILTANRKPIPQQLEQLKTKLANQAIPQLNVRKFPWATWAAVAALFILTLGVSYWFLQSQDTATQQEAASSSLQVVETKKGEKKRFALSDGTWVTLNAASQLTIQEDFNKATRKVKLIGEAYFEVAKNKEKPFQLETADFDIHVLGTVFNVKSYPGEKESEAYLLEGLIEMHSKGKNNNAILIKPNQRVSVLRTTLEDAPALQKSNLQQMPKLAAQEIVIQDIRPHAVAAEIPDIAWKHGRLVMDEQPFEEVIAMLERWYDVDISLDDPQLLDYRFTATFHKENIQQALEALQKVQPFKFNSYGKKITISKQQH</sequence>
<dbReference type="PANTHER" id="PTHR30273">
    <property type="entry name" value="PERIPLASMIC SIGNAL SENSOR AND SIGMA FACTOR ACTIVATOR FECR-RELATED"/>
    <property type="match status" value="1"/>
</dbReference>
<dbReference type="Pfam" id="PF04773">
    <property type="entry name" value="FecR"/>
    <property type="match status" value="1"/>
</dbReference>
<dbReference type="AlphaFoldDB" id="A0A6N8KUT5"/>
<proteinExistence type="predicted"/>
<feature type="transmembrane region" description="Helical" evidence="1">
    <location>
        <begin position="90"/>
        <end position="111"/>
    </location>
</feature>
<dbReference type="PANTHER" id="PTHR30273:SF2">
    <property type="entry name" value="PROTEIN FECR"/>
    <property type="match status" value="1"/>
</dbReference>
<dbReference type="InterPro" id="IPR032508">
    <property type="entry name" value="FecR_C"/>
</dbReference>
<dbReference type="OrthoDB" id="1523735at2"/>
<keyword evidence="5" id="KW-1185">Reference proteome</keyword>
<keyword evidence="1" id="KW-0812">Transmembrane</keyword>
<feature type="domain" description="Protein FecR C-terminal" evidence="3">
    <location>
        <begin position="295"/>
        <end position="363"/>
    </location>
</feature>
<organism evidence="4 5">
    <name type="scientific">Sphingobacterium humi</name>
    <dbReference type="NCBI Taxonomy" id="1796905"/>
    <lineage>
        <taxon>Bacteria</taxon>
        <taxon>Pseudomonadati</taxon>
        <taxon>Bacteroidota</taxon>
        <taxon>Sphingobacteriia</taxon>
        <taxon>Sphingobacteriales</taxon>
        <taxon>Sphingobacteriaceae</taxon>
        <taxon>Sphingobacterium</taxon>
    </lineage>
</organism>
<dbReference type="Pfam" id="PF16344">
    <property type="entry name" value="FecR_C"/>
    <property type="match status" value="1"/>
</dbReference>
<dbReference type="InterPro" id="IPR012373">
    <property type="entry name" value="Ferrdict_sens_TM"/>
</dbReference>
<dbReference type="EMBL" id="WSQA01000003">
    <property type="protein sequence ID" value="MVZ61233.1"/>
    <property type="molecule type" value="Genomic_DNA"/>
</dbReference>
<dbReference type="InterPro" id="IPR006860">
    <property type="entry name" value="FecR"/>
</dbReference>
<evidence type="ECO:0000313" key="5">
    <source>
        <dbReference type="Proteomes" id="UP000435036"/>
    </source>
</evidence>
<reference evidence="4 5" key="1">
    <citation type="submission" date="2019-12" db="EMBL/GenBank/DDBJ databases">
        <authorList>
            <person name="Dong K."/>
        </authorList>
    </citation>
    <scope>NUCLEOTIDE SEQUENCE [LARGE SCALE GENOMIC DNA]</scope>
    <source>
        <strain evidence="4 5">JCM 31225</strain>
    </source>
</reference>
<comment type="caution">
    <text evidence="4">The sequence shown here is derived from an EMBL/GenBank/DDBJ whole genome shotgun (WGS) entry which is preliminary data.</text>
</comment>